<comment type="caution">
    <text evidence="1">The sequence shown here is derived from an EMBL/GenBank/DDBJ whole genome shotgun (WGS) entry which is preliminary data.</text>
</comment>
<dbReference type="PATRIC" id="fig|505345.8.peg.1163"/>
<evidence type="ECO:0000313" key="1">
    <source>
        <dbReference type="EMBL" id="OBX08356.1"/>
    </source>
</evidence>
<name>A0A1A7Q2T1_9PAST</name>
<sequence>MVAETHYAIDKNMKLLIEIDNSEPLQLSTFCQSMEGIAAEYRQFIQNNKIDIEPCDQHIYVEKITQGCFLVELATLVSSTYPLIEQASAILEFGGHLKMLFDWATNKGEKPEHLTKNTLKNAHNILEPVAIDPKAQFNFQVSNNQGDVHIHFHADNAQAGLAQNNINRELQRLKERDDNTIPNTTLYWSSTADAESKAHDKAIIPAVSPKPVRVKFEDRTLKETMILNEPYPYQKIFLVDVLVEYIEDEPVIYKILKFNNSMNKI</sequence>
<accession>A0A1A7Q2T1</accession>
<dbReference type="EMBL" id="JTJS01000058">
    <property type="protein sequence ID" value="OBX08356.1"/>
    <property type="molecule type" value="Genomic_DNA"/>
</dbReference>
<reference evidence="1 2" key="1">
    <citation type="submission" date="2014-11" db="EMBL/GenBank/DDBJ databases">
        <title>Pan-genome of Gallibacterium spp.</title>
        <authorList>
            <person name="Kudirkiene E."/>
            <person name="Bojesen A.M."/>
        </authorList>
    </citation>
    <scope>NUCLEOTIDE SEQUENCE [LARGE SCALE GENOMIC DNA]</scope>
    <source>
        <strain evidence="1 2">F298</strain>
    </source>
</reference>
<gene>
    <name evidence="1" type="ORF">QV07_05780</name>
</gene>
<organism evidence="1 2">
    <name type="scientific">Gallibacterium genomosp. 3</name>
    <dbReference type="NCBI Taxonomy" id="505345"/>
    <lineage>
        <taxon>Bacteria</taxon>
        <taxon>Pseudomonadati</taxon>
        <taxon>Pseudomonadota</taxon>
        <taxon>Gammaproteobacteria</taxon>
        <taxon>Pasteurellales</taxon>
        <taxon>Pasteurellaceae</taxon>
        <taxon>Gallibacterium</taxon>
    </lineage>
</organism>
<dbReference type="RefSeq" id="WP_065234563.1">
    <property type="nucleotide sequence ID" value="NZ_JTJS01000058.1"/>
</dbReference>
<proteinExistence type="predicted"/>
<protein>
    <submittedName>
        <fullName evidence="1">Uncharacterized protein</fullName>
    </submittedName>
</protein>
<dbReference type="AlphaFoldDB" id="A0A1A7Q2T1"/>
<dbReference type="Proteomes" id="UP000243168">
    <property type="component" value="Unassembled WGS sequence"/>
</dbReference>
<evidence type="ECO:0000313" key="2">
    <source>
        <dbReference type="Proteomes" id="UP000243168"/>
    </source>
</evidence>